<dbReference type="EnsemblPlants" id="QL04p048382:mrna">
    <property type="protein sequence ID" value="QL04p048382:mrna"/>
    <property type="gene ID" value="QL04p048382"/>
</dbReference>
<proteinExistence type="predicted"/>
<reference evidence="1" key="2">
    <citation type="submission" date="2021-01" db="UniProtKB">
        <authorList>
            <consortium name="EnsemblPlants"/>
        </authorList>
    </citation>
    <scope>IDENTIFICATION</scope>
</reference>
<name>A0A7N2LGZ2_QUELO</name>
<dbReference type="InParanoid" id="A0A7N2LGZ2"/>
<dbReference type="Proteomes" id="UP000594261">
    <property type="component" value="Chromosome 4"/>
</dbReference>
<evidence type="ECO:0000313" key="2">
    <source>
        <dbReference type="Proteomes" id="UP000594261"/>
    </source>
</evidence>
<dbReference type="EMBL" id="LRBV02000004">
    <property type="status" value="NOT_ANNOTATED_CDS"/>
    <property type="molecule type" value="Genomic_DNA"/>
</dbReference>
<accession>A0A7N2LGZ2</accession>
<keyword evidence="2" id="KW-1185">Reference proteome</keyword>
<organism evidence="1 2">
    <name type="scientific">Quercus lobata</name>
    <name type="common">Valley oak</name>
    <dbReference type="NCBI Taxonomy" id="97700"/>
    <lineage>
        <taxon>Eukaryota</taxon>
        <taxon>Viridiplantae</taxon>
        <taxon>Streptophyta</taxon>
        <taxon>Embryophyta</taxon>
        <taxon>Tracheophyta</taxon>
        <taxon>Spermatophyta</taxon>
        <taxon>Magnoliopsida</taxon>
        <taxon>eudicotyledons</taxon>
        <taxon>Gunneridae</taxon>
        <taxon>Pentapetalae</taxon>
        <taxon>rosids</taxon>
        <taxon>fabids</taxon>
        <taxon>Fagales</taxon>
        <taxon>Fagaceae</taxon>
        <taxon>Quercus</taxon>
    </lineage>
</organism>
<dbReference type="Gramene" id="QL04p048382:mrna">
    <property type="protein sequence ID" value="QL04p048382:mrna"/>
    <property type="gene ID" value="QL04p048382"/>
</dbReference>
<evidence type="ECO:0000313" key="1">
    <source>
        <dbReference type="EnsemblPlants" id="QL04p048382:mrna"/>
    </source>
</evidence>
<reference evidence="1 2" key="1">
    <citation type="journal article" date="2016" name="G3 (Bethesda)">
        <title>First Draft Assembly and Annotation of the Genome of a California Endemic Oak Quercus lobata Nee (Fagaceae).</title>
        <authorList>
            <person name="Sork V.L."/>
            <person name="Fitz-Gibbon S.T."/>
            <person name="Puiu D."/>
            <person name="Crepeau M."/>
            <person name="Gugger P.F."/>
            <person name="Sherman R."/>
            <person name="Stevens K."/>
            <person name="Langley C.H."/>
            <person name="Pellegrini M."/>
            <person name="Salzberg S.L."/>
        </authorList>
    </citation>
    <scope>NUCLEOTIDE SEQUENCE [LARGE SCALE GENOMIC DNA]</scope>
    <source>
        <strain evidence="1 2">cv. SW786</strain>
    </source>
</reference>
<protein>
    <submittedName>
        <fullName evidence="1">Uncharacterized protein</fullName>
    </submittedName>
</protein>
<sequence>MAAVAVVTAEAIDPPSALAALVDHLASPKTATDQPHHASMHNRISTLVDLSKESLELENTKDDTLMLPPSNVFTSATSVTFQQPQPGCSTIQPPYSPQPIPILQIALHPNTPIHWHAHIIPTPMDIPSPYLQEWGMMNQMKVPPSPPPSPLASPNRPCRSRLHKKSWPLEAKPDILVILEPKISGSHAEHVIDQVGLPCHFRVDPVSLSGGIWVLWDDHRCNVDVVHANDQSVAILIRCLFQYGLNGEEVPPPNISYSSSKFSLQDFHDTLSLFLNDSEILSTLRSMHPLKPPGPDGFHAQSFQNNW</sequence>
<dbReference type="AlphaFoldDB" id="A0A7N2LGZ2"/>